<dbReference type="EMBL" id="OP933682">
    <property type="protein sequence ID" value="WAQ80605.1"/>
    <property type="molecule type" value="Genomic_DNA"/>
</dbReference>
<reference evidence="2" key="1">
    <citation type="submission" date="2022-11" db="EMBL/GenBank/DDBJ databases">
        <title>Viral composition of fish in Lhasa River revealed by metagenomics.</title>
        <authorList>
            <person name="Xi Y."/>
            <person name="Zhang W."/>
        </authorList>
    </citation>
    <scope>NUCLEOTIDE SEQUENCE</scope>
    <source>
        <strain evidence="2">Fi099par4</strain>
    </source>
</reference>
<proteinExistence type="predicted"/>
<evidence type="ECO:0000313" key="2">
    <source>
        <dbReference type="EMBL" id="WAQ80605.1"/>
    </source>
</evidence>
<evidence type="ECO:0000256" key="1">
    <source>
        <dbReference type="SAM" id="MobiDB-lite"/>
    </source>
</evidence>
<feature type="compositionally biased region" description="Basic and acidic residues" evidence="1">
    <location>
        <begin position="1"/>
        <end position="15"/>
    </location>
</feature>
<feature type="region of interest" description="Disordered" evidence="1">
    <location>
        <begin position="1"/>
        <end position="29"/>
    </location>
</feature>
<sequence>MTLGKRTFDRSRKMQDSGSQTKTDNRYDETAIDPIKQDWHIFRGPPDFTHTSLPFLFENRIQTNLNNYDHVFRLTSPYDPMIATDLVDVNVGAGTTTFGVARSNAGDVKDKYGQCQFYNFYADMYRFYSVIAVRYKVTVENLSGERMYVHVMKYNQELPPQNVSNHDMLLWKGVKSYLSTPHAMFWNDTSAQFNDYNAIQIEDDDDLNATPNPDPTATNYAVTRNGSKAVIQHSAQYTPGDFRREIVLDSEISTWTSIAANPSYPERLLIRVKAYDDNIHPTAGSATSYNKSMHYAIKVELEYLTEFKELNPELRYPVVRDPARLTLFSSNR</sequence>
<accession>A0A9E9FYI1</accession>
<protein>
    <submittedName>
        <fullName evidence="2">Capsid protein</fullName>
    </submittedName>
</protein>
<name>A0A9E9FYI1_9VIRU</name>
<organism evidence="2">
    <name type="scientific">Fish-associated parvo-like hybrid virus</name>
    <dbReference type="NCBI Taxonomy" id="3003968"/>
    <lineage>
        <taxon>Viruses</taxon>
        <taxon>Monodnaviria</taxon>
        <taxon>Shotokuvirae</taxon>
        <taxon>Cossaviricota</taxon>
        <taxon>Quintoviricetes</taxon>
        <taxon>Piccovirales</taxon>
        <taxon>Parvoviridae</taxon>
    </lineage>
</organism>